<evidence type="ECO:0000313" key="2">
    <source>
        <dbReference type="EMBL" id="TDO98672.1"/>
    </source>
</evidence>
<protein>
    <submittedName>
        <fullName evidence="2">Peptidase S24-like protein</fullName>
    </submittedName>
</protein>
<gene>
    <name evidence="2" type="ORF">DFP79_1084</name>
</gene>
<dbReference type="Pfam" id="PF00717">
    <property type="entry name" value="Peptidase_S24"/>
    <property type="match status" value="1"/>
</dbReference>
<comment type="caution">
    <text evidence="2">The sequence shown here is derived from an EMBL/GenBank/DDBJ whole genome shotgun (WGS) entry which is preliminary data.</text>
</comment>
<dbReference type="RefSeq" id="WP_133502905.1">
    <property type="nucleotide sequence ID" value="NZ_SNXC01000010.1"/>
</dbReference>
<dbReference type="OrthoDB" id="6183704at2"/>
<dbReference type="CDD" id="cd06462">
    <property type="entry name" value="Peptidase_S24_S26"/>
    <property type="match status" value="1"/>
</dbReference>
<evidence type="ECO:0000313" key="3">
    <source>
        <dbReference type="Proteomes" id="UP000294656"/>
    </source>
</evidence>
<dbReference type="InterPro" id="IPR015927">
    <property type="entry name" value="Peptidase_S24_S26A/B/C"/>
</dbReference>
<feature type="domain" description="Peptidase S24/S26A/S26B/S26C" evidence="1">
    <location>
        <begin position="4"/>
        <end position="66"/>
    </location>
</feature>
<sequence length="96" mass="11005">MFRLFRVEGGSMSPDISDGSFVLTSRLFRHVQVGHIVAVDHEVYGFIVKRVAKVAPDGQLWLEGTNVSSLTSERIGWVSPRRVLGKVWWFSRYRHC</sequence>
<reference evidence="2 3" key="1">
    <citation type="submission" date="2019-03" db="EMBL/GenBank/DDBJ databases">
        <title>Genomic Encyclopedia of Type Strains, Phase III (KMG-III): the genomes of soil and plant-associated and newly described type strains.</title>
        <authorList>
            <person name="Whitman W."/>
        </authorList>
    </citation>
    <scope>NUCLEOTIDE SEQUENCE [LARGE SCALE GENOMIC DNA]</scope>
    <source>
        <strain evidence="2 3">CECT 7378</strain>
    </source>
</reference>
<dbReference type="EMBL" id="SNXC01000010">
    <property type="protein sequence ID" value="TDO98672.1"/>
    <property type="molecule type" value="Genomic_DNA"/>
</dbReference>
<organism evidence="2 3">
    <name type="scientific">Marinomonas balearica</name>
    <dbReference type="NCBI Taxonomy" id="491947"/>
    <lineage>
        <taxon>Bacteria</taxon>
        <taxon>Pseudomonadati</taxon>
        <taxon>Pseudomonadota</taxon>
        <taxon>Gammaproteobacteria</taxon>
        <taxon>Oceanospirillales</taxon>
        <taxon>Oceanospirillaceae</taxon>
        <taxon>Marinomonas</taxon>
    </lineage>
</organism>
<dbReference type="Gene3D" id="2.10.109.10">
    <property type="entry name" value="Umud Fragment, subunit A"/>
    <property type="match status" value="1"/>
</dbReference>
<accession>A0A4V3CGQ7</accession>
<name>A0A4V3CGQ7_9GAMM</name>
<dbReference type="SUPFAM" id="SSF51306">
    <property type="entry name" value="LexA/Signal peptidase"/>
    <property type="match status" value="1"/>
</dbReference>
<dbReference type="Proteomes" id="UP000294656">
    <property type="component" value="Unassembled WGS sequence"/>
</dbReference>
<dbReference type="AlphaFoldDB" id="A0A4V3CGQ7"/>
<proteinExistence type="predicted"/>
<dbReference type="InterPro" id="IPR036286">
    <property type="entry name" value="LexA/Signal_pep-like_sf"/>
</dbReference>
<keyword evidence="3" id="KW-1185">Reference proteome</keyword>
<evidence type="ECO:0000259" key="1">
    <source>
        <dbReference type="Pfam" id="PF00717"/>
    </source>
</evidence>